<comment type="caution">
    <text evidence="1">The sequence shown here is derived from an EMBL/GenBank/DDBJ whole genome shotgun (WGS) entry which is preliminary data.</text>
</comment>
<name>A0ACC3MRS7_9PEZI</name>
<gene>
    <name evidence="1" type="ORF">LTR37_015125</name>
</gene>
<evidence type="ECO:0000313" key="1">
    <source>
        <dbReference type="EMBL" id="KAK3702011.1"/>
    </source>
</evidence>
<accession>A0ACC3MRS7</accession>
<keyword evidence="2" id="KW-1185">Reference proteome</keyword>
<proteinExistence type="predicted"/>
<protein>
    <submittedName>
        <fullName evidence="1">Uncharacterized protein</fullName>
    </submittedName>
</protein>
<evidence type="ECO:0000313" key="2">
    <source>
        <dbReference type="Proteomes" id="UP001281147"/>
    </source>
</evidence>
<dbReference type="EMBL" id="JAUTXU010000166">
    <property type="protein sequence ID" value="KAK3702011.1"/>
    <property type="molecule type" value="Genomic_DNA"/>
</dbReference>
<reference evidence="1" key="1">
    <citation type="submission" date="2023-07" db="EMBL/GenBank/DDBJ databases">
        <title>Black Yeasts Isolated from many extreme environments.</title>
        <authorList>
            <person name="Coleine C."/>
            <person name="Stajich J.E."/>
            <person name="Selbmann L."/>
        </authorList>
    </citation>
    <scope>NUCLEOTIDE SEQUENCE</scope>
    <source>
        <strain evidence="1">CCFEE 5714</strain>
    </source>
</reference>
<sequence>MHEITTGQQFVSAGCWKAYLSHGLIMIHMGFQVSLEEMKMHKDSMQTHLDRMKFHYKKSANRERLNVLLKRAESGLVSYDGCTVAELRKFCRDRKLVIEGTGQAKVSKLDLVEFLESEDERPRFHGFLELPAELRNSIYHMHFEQIALASNPIPPPVTEVCSQLRNESSLLFYKTWPLEIDLELPLIKGRQPHRTADLARVRFSPTTVRFFKRIPKIHLQHIRKLRVYGPLFLLGWRVRTAWDVDFGLDGKNVQISYMPVNRGHMRTDEESK</sequence>
<dbReference type="Proteomes" id="UP001281147">
    <property type="component" value="Unassembled WGS sequence"/>
</dbReference>
<organism evidence="1 2">
    <name type="scientific">Vermiconidia calcicola</name>
    <dbReference type="NCBI Taxonomy" id="1690605"/>
    <lineage>
        <taxon>Eukaryota</taxon>
        <taxon>Fungi</taxon>
        <taxon>Dikarya</taxon>
        <taxon>Ascomycota</taxon>
        <taxon>Pezizomycotina</taxon>
        <taxon>Dothideomycetes</taxon>
        <taxon>Dothideomycetidae</taxon>
        <taxon>Mycosphaerellales</taxon>
        <taxon>Extremaceae</taxon>
        <taxon>Vermiconidia</taxon>
    </lineage>
</organism>